<name>B8J1W0_DESDA</name>
<dbReference type="KEGG" id="dds:Ddes_0035"/>
<dbReference type="eggNOG" id="COG1433">
    <property type="taxonomic scope" value="Bacteria"/>
</dbReference>
<dbReference type="STRING" id="525146.Ddes_0035"/>
<gene>
    <name evidence="1" type="ordered locus">Ddes_0035</name>
</gene>
<sequence>MGILMEQHAHERMELAEAQENFGMGIICAQQVFAHFSGRFGLQPEEAMRTAACFGSGMGQAATCGCVTGALMVLGLAHGCAGPCSRERKRNLYSRRDAFITAFAGSHGGLLCREILGYDLTIPEERTLIMEKDLFTTVCAPLVCAACGLLEEYL</sequence>
<dbReference type="AlphaFoldDB" id="B8J1W0"/>
<dbReference type="EMBL" id="CP001358">
    <property type="protein sequence ID" value="ACL47955.1"/>
    <property type="molecule type" value="Genomic_DNA"/>
</dbReference>
<dbReference type="HOGENOM" id="CLU_091283_1_1_7"/>
<protein>
    <submittedName>
        <fullName evidence="1">C_GCAxxG_C_C family protein</fullName>
    </submittedName>
</protein>
<reference evidence="1" key="1">
    <citation type="submission" date="2009-01" db="EMBL/GenBank/DDBJ databases">
        <title>Complete sequence of Desulfovibrio desulfuricans subsp. desulfuricans str. ATCC 27774.</title>
        <authorList>
            <consortium name="US DOE Joint Genome Institute"/>
            <person name="Lucas S."/>
            <person name="Copeland A."/>
            <person name="Lapidus A."/>
            <person name="Glavina del Rio T."/>
            <person name="Tice H."/>
            <person name="Bruce D."/>
            <person name="Goodwin L."/>
            <person name="Pitluck S."/>
            <person name="Sims D."/>
            <person name="Lu M."/>
            <person name="Kiss H."/>
            <person name="Meineke L."/>
            <person name="Brettin T."/>
            <person name="Detter J.C."/>
            <person name="Han C."/>
            <person name="Larimer F."/>
            <person name="Land M."/>
            <person name="Hauser L."/>
            <person name="Kyrpides N."/>
            <person name="Ovchinnikova G."/>
            <person name="Hazen T.C."/>
        </authorList>
    </citation>
    <scope>NUCLEOTIDE SEQUENCE [LARGE SCALE GENOMIC DNA]</scope>
    <source>
        <strain evidence="1">ATCC 27774</strain>
    </source>
</reference>
<proteinExistence type="predicted"/>
<dbReference type="Pfam" id="PF09719">
    <property type="entry name" value="C_GCAxxG_C_C"/>
    <property type="match status" value="1"/>
</dbReference>
<dbReference type="InterPro" id="IPR010181">
    <property type="entry name" value="CGCAxxGCC_motif"/>
</dbReference>
<accession>B8J1W0</accession>
<dbReference type="NCBIfam" id="TIGR01909">
    <property type="entry name" value="C_GCAxxG_C_C"/>
    <property type="match status" value="1"/>
</dbReference>
<evidence type="ECO:0000313" key="1">
    <source>
        <dbReference type="EMBL" id="ACL47955.1"/>
    </source>
</evidence>
<organism evidence="1">
    <name type="scientific">Desulfovibrio desulfuricans (strain ATCC 27774 / DSM 6949 / MB)</name>
    <dbReference type="NCBI Taxonomy" id="525146"/>
    <lineage>
        <taxon>Bacteria</taxon>
        <taxon>Pseudomonadati</taxon>
        <taxon>Thermodesulfobacteriota</taxon>
        <taxon>Desulfovibrionia</taxon>
        <taxon>Desulfovibrionales</taxon>
        <taxon>Desulfovibrionaceae</taxon>
        <taxon>Desulfovibrio</taxon>
    </lineage>
</organism>